<keyword evidence="3 7" id="KW-0378">Hydrolase</keyword>
<feature type="chain" id="PRO_5005106057" description="Metalloendopeptidase" evidence="8">
    <location>
        <begin position="21"/>
        <end position="655"/>
    </location>
</feature>
<dbReference type="Pfam" id="PF01400">
    <property type="entry name" value="Astacin"/>
    <property type="match status" value="1"/>
</dbReference>
<evidence type="ECO:0000313" key="11">
    <source>
        <dbReference type="EMBL" id="KFD48975.1"/>
    </source>
</evidence>
<evidence type="ECO:0000256" key="1">
    <source>
        <dbReference type="ARBA" id="ARBA00022670"/>
    </source>
</evidence>
<evidence type="ECO:0000256" key="6">
    <source>
        <dbReference type="ARBA" id="ARBA00023157"/>
    </source>
</evidence>
<dbReference type="Proteomes" id="UP000030764">
    <property type="component" value="Unassembled WGS sequence"/>
</dbReference>
<sequence length="655" mass="73334">MKFVLILYLLYTISSQRCTADTNDPNEAKGANTLGTGVAEIKKPTMADKEEILTTVSVVDRQMRTVEANETDTKEENPLQKGEERNLTETVPKKENHTEEEKMEENKEATKNKRSVGIGDNVGTTGQDRMVIEEANDPQNPAMTITRGEDTGRPIRRNINRRRNFDGSSSEEGNPEHGHHHGKNESSSSSSSSEEEHRPHPNCTGKPPPPEGHNVTNYDNIWEELRTVFGFSDVHIDKYKAFMDKLRKYRWAKLSEKEREMVTHLKSNQCATRYSQLPLQIVDYRNINLGGAEGNPLLYEGDILLSENQIDILNKVIDEDINGTRTLDLAAIASNLASRWTTTIYYTISGVDSNVIEAGLQKWRETTCLKFIRNDQYTGDRIQYIKGSGCYSSVGRLGGKQQVSIGTGCERVGTVCHETSHALGVWHEQSRTDRDNYISINYNNIIASAVGNFERLTSNIMYLDQVPYDFGSDMHYPPKSFAINYNQYVITTKDSKYQYTIGQRDYPSFNDAKVLNLAYCGSICAPRSCQNKGYADPKNCNICRCPEGLAGDSCERSKSQHSHYHKCNKSRLLSSGGRLQTTVKAFSFNCQETCTGSYFGIQAGSDIGNSVARLCCSRPGVITSTGSSILVIYQGRQNNGVTFEVKQALEPYVTQ</sequence>
<evidence type="ECO:0000256" key="3">
    <source>
        <dbReference type="ARBA" id="ARBA00022801"/>
    </source>
</evidence>
<dbReference type="InterPro" id="IPR006026">
    <property type="entry name" value="Peptidase_Metallo"/>
</dbReference>
<dbReference type="SMART" id="SM00235">
    <property type="entry name" value="ZnMc"/>
    <property type="match status" value="1"/>
</dbReference>
<evidence type="ECO:0000256" key="7">
    <source>
        <dbReference type="PROSITE-ProRule" id="PRU01211"/>
    </source>
</evidence>
<dbReference type="GO" id="GO:0005576">
    <property type="term" value="C:extracellular region"/>
    <property type="evidence" value="ECO:0007669"/>
    <property type="project" value="UniProtKB-SubCell"/>
</dbReference>
<dbReference type="GO" id="GO:0008270">
    <property type="term" value="F:zinc ion binding"/>
    <property type="evidence" value="ECO:0007669"/>
    <property type="project" value="UniProtKB-UniRule"/>
</dbReference>
<keyword evidence="5 7" id="KW-0482">Metalloprotease</keyword>
<feature type="active site" evidence="7">
    <location>
        <position position="418"/>
    </location>
</feature>
<dbReference type="PANTHER" id="PTHR10127:SF780">
    <property type="entry name" value="METALLOENDOPEPTIDASE"/>
    <property type="match status" value="1"/>
</dbReference>
<keyword evidence="6" id="KW-1015">Disulfide bond</keyword>
<accession>A0A085LVH9</accession>
<reference evidence="11 12" key="1">
    <citation type="journal article" date="2014" name="Nat. Genet.">
        <title>Genome and transcriptome of the porcine whipworm Trichuris suis.</title>
        <authorList>
            <person name="Jex A.R."/>
            <person name="Nejsum P."/>
            <person name="Schwarz E.M."/>
            <person name="Hu L."/>
            <person name="Young N.D."/>
            <person name="Hall R.S."/>
            <person name="Korhonen P.K."/>
            <person name="Liao S."/>
            <person name="Thamsborg S."/>
            <person name="Xia J."/>
            <person name="Xu P."/>
            <person name="Wang S."/>
            <person name="Scheerlinck J.P."/>
            <person name="Hofmann A."/>
            <person name="Sternberg P.W."/>
            <person name="Wang J."/>
            <person name="Gasser R.B."/>
        </authorList>
    </citation>
    <scope>NUCLEOTIDE SEQUENCE [LARGE SCALE GENOMIC DNA]</scope>
    <source>
        <strain evidence="11">DCEP-RM93M</strain>
    </source>
</reference>
<name>A0A085LVH9_9BILA</name>
<evidence type="ECO:0000256" key="9">
    <source>
        <dbReference type="SAM" id="MobiDB-lite"/>
    </source>
</evidence>
<evidence type="ECO:0000256" key="5">
    <source>
        <dbReference type="ARBA" id="ARBA00023049"/>
    </source>
</evidence>
<keyword evidence="2 7" id="KW-0479">Metal-binding</keyword>
<feature type="binding site" evidence="7">
    <location>
        <position position="417"/>
    </location>
    <ligand>
        <name>Zn(2+)</name>
        <dbReference type="ChEBI" id="CHEBI:29105"/>
        <note>catalytic</note>
    </ligand>
</feature>
<dbReference type="GO" id="GO:0018996">
    <property type="term" value="P:molting cycle, collagen and cuticulin-based cuticle"/>
    <property type="evidence" value="ECO:0007669"/>
    <property type="project" value="InterPro"/>
</dbReference>
<comment type="cofactor">
    <cofactor evidence="7 8">
        <name>Zn(2+)</name>
        <dbReference type="ChEBI" id="CHEBI:29105"/>
    </cofactor>
    <text evidence="7 8">Binds 1 zinc ion per subunit.</text>
</comment>
<dbReference type="InterPro" id="IPR024079">
    <property type="entry name" value="MetalloPept_cat_dom_sf"/>
</dbReference>
<feature type="region of interest" description="Disordered" evidence="9">
    <location>
        <begin position="67"/>
        <end position="216"/>
    </location>
</feature>
<feature type="compositionally biased region" description="Basic and acidic residues" evidence="9">
    <location>
        <begin position="71"/>
        <end position="111"/>
    </location>
</feature>
<dbReference type="GO" id="GO:0004222">
    <property type="term" value="F:metalloendopeptidase activity"/>
    <property type="evidence" value="ECO:0007669"/>
    <property type="project" value="UniProtKB-UniRule"/>
</dbReference>
<dbReference type="CDD" id="cd04280">
    <property type="entry name" value="ZnMc_astacin_like"/>
    <property type="match status" value="1"/>
</dbReference>
<feature type="binding site" evidence="7">
    <location>
        <position position="421"/>
    </location>
    <ligand>
        <name>Zn(2+)</name>
        <dbReference type="ChEBI" id="CHEBI:29105"/>
        <note>catalytic</note>
    </ligand>
</feature>
<dbReference type="GO" id="GO:0006508">
    <property type="term" value="P:proteolysis"/>
    <property type="evidence" value="ECO:0007669"/>
    <property type="project" value="UniProtKB-KW"/>
</dbReference>
<keyword evidence="4 7" id="KW-0862">Zinc</keyword>
<evidence type="ECO:0000256" key="2">
    <source>
        <dbReference type="ARBA" id="ARBA00022723"/>
    </source>
</evidence>
<keyword evidence="8" id="KW-0732">Signal</keyword>
<evidence type="ECO:0000256" key="8">
    <source>
        <dbReference type="RuleBase" id="RU361183"/>
    </source>
</evidence>
<dbReference type="EC" id="3.4.24.-" evidence="8"/>
<organism evidence="11 12">
    <name type="scientific">Trichuris suis</name>
    <name type="common">pig whipworm</name>
    <dbReference type="NCBI Taxonomy" id="68888"/>
    <lineage>
        <taxon>Eukaryota</taxon>
        <taxon>Metazoa</taxon>
        <taxon>Ecdysozoa</taxon>
        <taxon>Nematoda</taxon>
        <taxon>Enoplea</taxon>
        <taxon>Dorylaimia</taxon>
        <taxon>Trichinellida</taxon>
        <taxon>Trichuridae</taxon>
        <taxon>Trichuris</taxon>
    </lineage>
</organism>
<gene>
    <name evidence="11" type="ORF">M513_10127</name>
</gene>
<keyword evidence="1 7" id="KW-0645">Protease</keyword>
<feature type="binding site" evidence="7">
    <location>
        <position position="427"/>
    </location>
    <ligand>
        <name>Zn(2+)</name>
        <dbReference type="ChEBI" id="CHEBI:29105"/>
        <note>catalytic</note>
    </ligand>
</feature>
<dbReference type="PROSITE" id="PS51864">
    <property type="entry name" value="ASTACIN"/>
    <property type="match status" value="1"/>
</dbReference>
<proteinExistence type="predicted"/>
<dbReference type="AlphaFoldDB" id="A0A085LVH9"/>
<feature type="domain" description="Peptidase M12A" evidence="10">
    <location>
        <begin position="330"/>
        <end position="521"/>
    </location>
</feature>
<dbReference type="SUPFAM" id="SSF55486">
    <property type="entry name" value="Metalloproteases ('zincins'), catalytic domain"/>
    <property type="match status" value="1"/>
</dbReference>
<comment type="caution">
    <text evidence="7">Lacks conserved residue(s) required for the propagation of feature annotation.</text>
</comment>
<dbReference type="PANTHER" id="PTHR10127">
    <property type="entry name" value="DISCOIDIN, CUB, EGF, LAMININ , AND ZINC METALLOPROTEASE DOMAIN CONTAINING"/>
    <property type="match status" value="1"/>
</dbReference>
<dbReference type="PRINTS" id="PR00480">
    <property type="entry name" value="ASTACIN"/>
</dbReference>
<evidence type="ECO:0000256" key="4">
    <source>
        <dbReference type="ARBA" id="ARBA00022833"/>
    </source>
</evidence>
<evidence type="ECO:0000313" key="12">
    <source>
        <dbReference type="Proteomes" id="UP000030764"/>
    </source>
</evidence>
<dbReference type="EMBL" id="KL363280">
    <property type="protein sequence ID" value="KFD48975.1"/>
    <property type="molecule type" value="Genomic_DNA"/>
</dbReference>
<dbReference type="Gene3D" id="3.40.390.10">
    <property type="entry name" value="Collagenase (Catalytic Domain)"/>
    <property type="match status" value="1"/>
</dbReference>
<protein>
    <recommendedName>
        <fullName evidence="8">Metalloendopeptidase</fullName>
        <ecNumber evidence="8">3.4.24.-</ecNumber>
    </recommendedName>
</protein>
<evidence type="ECO:0000259" key="10">
    <source>
        <dbReference type="PROSITE" id="PS51864"/>
    </source>
</evidence>
<dbReference type="InterPro" id="IPR034035">
    <property type="entry name" value="Astacin-like_dom"/>
</dbReference>
<feature type="signal peptide" evidence="8">
    <location>
        <begin position="1"/>
        <end position="20"/>
    </location>
</feature>
<keyword evidence="12" id="KW-1185">Reference proteome</keyword>
<dbReference type="InterPro" id="IPR001506">
    <property type="entry name" value="Peptidase_M12A"/>
</dbReference>